<dbReference type="CDD" id="cd00754">
    <property type="entry name" value="Ubl_MoaD"/>
    <property type="match status" value="1"/>
</dbReference>
<dbReference type="SUPFAM" id="SSF54285">
    <property type="entry name" value="MoaD/ThiS"/>
    <property type="match status" value="1"/>
</dbReference>
<dbReference type="Pfam" id="PF02597">
    <property type="entry name" value="ThiS"/>
    <property type="match status" value="1"/>
</dbReference>
<comment type="similarity">
    <text evidence="4">Belongs to the MoaD family.</text>
</comment>
<comment type="function">
    <text evidence="6">Involved in sulfur transfer in the conversion of molybdopterin precursor Z to molybdopterin.</text>
</comment>
<dbReference type="Proteomes" id="UP000036780">
    <property type="component" value="Unassembled WGS sequence"/>
</dbReference>
<dbReference type="InterPro" id="IPR016155">
    <property type="entry name" value="Mopterin_synth/thiamin_S_b"/>
</dbReference>
<evidence type="ECO:0000313" key="13">
    <source>
        <dbReference type="EMBL" id="KNE22347.1"/>
    </source>
</evidence>
<dbReference type="NCBIfam" id="TIGR01682">
    <property type="entry name" value="moaD"/>
    <property type="match status" value="1"/>
</dbReference>
<organism evidence="13 14">
    <name type="scientific">Virgibacillus pantothenticus</name>
    <dbReference type="NCBI Taxonomy" id="1473"/>
    <lineage>
        <taxon>Bacteria</taxon>
        <taxon>Bacillati</taxon>
        <taxon>Bacillota</taxon>
        <taxon>Bacilli</taxon>
        <taxon>Bacillales</taxon>
        <taxon>Bacillaceae</taxon>
        <taxon>Virgibacillus</taxon>
    </lineage>
</organism>
<dbReference type="GeneID" id="66869225"/>
<evidence type="ECO:0000256" key="2">
    <source>
        <dbReference type="ARBA" id="ARBA00022741"/>
    </source>
</evidence>
<name>A0A0L0QUZ0_VIRPA</name>
<evidence type="ECO:0000256" key="1">
    <source>
        <dbReference type="ARBA" id="ARBA00005046"/>
    </source>
</evidence>
<keyword evidence="3" id="KW-0501">Molybdenum cofactor biosynthesis</keyword>
<evidence type="ECO:0000256" key="11">
    <source>
        <dbReference type="ARBA" id="ARBA00078020"/>
    </source>
</evidence>
<evidence type="ECO:0000256" key="5">
    <source>
        <dbReference type="ARBA" id="ARBA00024247"/>
    </source>
</evidence>
<dbReference type="GO" id="GO:1990133">
    <property type="term" value="C:molybdopterin adenylyltransferase complex"/>
    <property type="evidence" value="ECO:0007669"/>
    <property type="project" value="TreeGrafter"/>
</dbReference>
<dbReference type="UniPathway" id="UPA00344"/>
<keyword evidence="2" id="KW-0547">Nucleotide-binding</keyword>
<proteinExistence type="inferred from homology"/>
<evidence type="ECO:0000256" key="10">
    <source>
        <dbReference type="ARBA" id="ARBA00077809"/>
    </source>
</evidence>
<evidence type="ECO:0000256" key="6">
    <source>
        <dbReference type="ARBA" id="ARBA00054425"/>
    </source>
</evidence>
<dbReference type="InterPro" id="IPR003749">
    <property type="entry name" value="ThiS/MoaD-like"/>
</dbReference>
<evidence type="ECO:0000256" key="4">
    <source>
        <dbReference type="ARBA" id="ARBA00024200"/>
    </source>
</evidence>
<dbReference type="EMBL" id="LGTO01000002">
    <property type="protein sequence ID" value="KNE22347.1"/>
    <property type="molecule type" value="Genomic_DNA"/>
</dbReference>
<dbReference type="AlphaFoldDB" id="A0A0L0QUZ0"/>
<evidence type="ECO:0000256" key="12">
    <source>
        <dbReference type="ARBA" id="ARBA00078992"/>
    </source>
</evidence>
<dbReference type="InterPro" id="IPR012675">
    <property type="entry name" value="Beta-grasp_dom_sf"/>
</dbReference>
<sequence length="77" mass="8623">MINVLLFAQLQEDLGTDRLQVNGDGMTVEELKKQLQKSYHLPQLQQMMTAINEEYVNDQEMIKAGDTVAFIPPVSGG</sequence>
<evidence type="ECO:0000256" key="9">
    <source>
        <dbReference type="ARBA" id="ARBA00076711"/>
    </source>
</evidence>
<dbReference type="PANTHER" id="PTHR33359">
    <property type="entry name" value="MOLYBDOPTERIN SYNTHASE SULFUR CARRIER SUBUNIT"/>
    <property type="match status" value="1"/>
</dbReference>
<reference evidence="14" key="1">
    <citation type="submission" date="2015-07" db="EMBL/GenBank/DDBJ databases">
        <title>Fjat-10053 dsm26.</title>
        <authorList>
            <person name="Liu B."/>
            <person name="Wang J."/>
            <person name="Zhu Y."/>
            <person name="Liu G."/>
            <person name="Chen Q."/>
            <person name="Chen Z."/>
            <person name="Lan J."/>
            <person name="Che J."/>
            <person name="Ge C."/>
            <person name="Shi H."/>
            <person name="Pan Z."/>
            <person name="Liu X."/>
        </authorList>
    </citation>
    <scope>NUCLEOTIDE SEQUENCE [LARGE SCALE GENOMIC DNA]</scope>
    <source>
        <strain evidence="14">DSM 26</strain>
    </source>
</reference>
<evidence type="ECO:0000256" key="7">
    <source>
        <dbReference type="ARBA" id="ARBA00063099"/>
    </source>
</evidence>
<dbReference type="GO" id="GO:0000166">
    <property type="term" value="F:nucleotide binding"/>
    <property type="evidence" value="ECO:0007669"/>
    <property type="project" value="UniProtKB-KW"/>
</dbReference>
<comment type="caution">
    <text evidence="13">The sequence shown here is derived from an EMBL/GenBank/DDBJ whole genome shotgun (WGS) entry which is preliminary data.</text>
</comment>
<evidence type="ECO:0000256" key="8">
    <source>
        <dbReference type="ARBA" id="ARBA00075076"/>
    </source>
</evidence>
<evidence type="ECO:0000313" key="14">
    <source>
        <dbReference type="Proteomes" id="UP000036780"/>
    </source>
</evidence>
<dbReference type="PANTHER" id="PTHR33359:SF1">
    <property type="entry name" value="MOLYBDOPTERIN SYNTHASE SULFUR CARRIER SUBUNIT"/>
    <property type="match status" value="1"/>
</dbReference>
<dbReference type="Gene3D" id="3.10.20.30">
    <property type="match status" value="1"/>
</dbReference>
<dbReference type="PATRIC" id="fig|1473.5.peg.3230"/>
<dbReference type="OrthoDB" id="9801945at2"/>
<comment type="pathway">
    <text evidence="1">Cofactor biosynthesis; molybdopterin biosynthesis.</text>
</comment>
<keyword evidence="14" id="KW-1185">Reference proteome</keyword>
<dbReference type="InterPro" id="IPR044672">
    <property type="entry name" value="MOCS2A"/>
</dbReference>
<gene>
    <name evidence="13" type="ORF">AFK71_01615</name>
</gene>
<protein>
    <recommendedName>
        <fullName evidence="5">Molybdopterin synthase sulfur carrier subunit</fullName>
    </recommendedName>
    <alternativeName>
        <fullName evidence="11">MPT synthase subunit 1</fullName>
    </alternativeName>
    <alternativeName>
        <fullName evidence="8">Molybdenum cofactor biosynthesis protein D</fullName>
    </alternativeName>
    <alternativeName>
        <fullName evidence="10">Molybdopterin-converting factor small subunit</fullName>
    </alternativeName>
    <alternativeName>
        <fullName evidence="9">Molybdopterin-converting factor subunit 1</fullName>
    </alternativeName>
    <alternativeName>
        <fullName evidence="12">Sulfur carrier protein MoaD</fullName>
    </alternativeName>
</protein>
<dbReference type="RefSeq" id="WP_050349818.1">
    <property type="nucleotide sequence ID" value="NZ_BOSN01000003.1"/>
</dbReference>
<dbReference type="GO" id="GO:0006777">
    <property type="term" value="P:Mo-molybdopterin cofactor biosynthetic process"/>
    <property type="evidence" value="ECO:0007669"/>
    <property type="project" value="UniProtKB-KW"/>
</dbReference>
<accession>A0A0L0QUZ0</accession>
<comment type="subunit">
    <text evidence="7">Heterotetramer of 2 MoaD subunits and 2 MoaE subunits. Forms a stable heterotetrameric complex of 2 MoaD and 2 MoeB during adenylation of MoaD by MoeB. During catalysis MoaD shuttles between the two heterotetrameric complexes.</text>
</comment>
<evidence type="ECO:0000256" key="3">
    <source>
        <dbReference type="ARBA" id="ARBA00023150"/>
    </source>
</evidence>
<dbReference type="FunFam" id="3.10.20.30:FF:000010">
    <property type="entry name" value="Molybdopterin synthase sulfur carrier subunit"/>
    <property type="match status" value="1"/>
</dbReference>